<dbReference type="GeneTree" id="ENSGT00390000001663"/>
<dbReference type="AlphaFoldDB" id="A0AAR2M3Y0"/>
<evidence type="ECO:0000313" key="2">
    <source>
        <dbReference type="Proteomes" id="UP001501920"/>
    </source>
</evidence>
<dbReference type="InterPro" id="IPR003360">
    <property type="entry name" value="US22-like"/>
</dbReference>
<protein>
    <submittedName>
        <fullName evidence="1">Uncharacterized protein</fullName>
    </submittedName>
</protein>
<sequence length="244" mass="28550">MSLFGFFPSPSSLQDQIRKDFLLSDPKKAGKPQRSLKYGAVKYLEKIVKVVTKHNQKRIALKKVEKYKFRIGSFKDTSYRKEPDLLEEWEQFYLPDHMKMEVIGFLEEFPCNADSAQLVLMVCEDGKVFAYEDERLHLVANDLKELFEHGVQFPGAKYYYRGQSFEDMVRKITVQIEMIMSSILLHFNDLLSMVKQSEAVIASTKEHQDMVKRMKTSYLQNLEIIKQRQQGVVRITLAEQVLCF</sequence>
<dbReference type="Ensembl" id="ENSPNAT00000075654.1">
    <property type="protein sequence ID" value="ENSPNAP00000081767.1"/>
    <property type="gene ID" value="ENSPNAG00000011110.2"/>
</dbReference>
<keyword evidence="2" id="KW-1185">Reference proteome</keyword>
<accession>A0AAR2M3Y0</accession>
<proteinExistence type="predicted"/>
<dbReference type="Pfam" id="PF02393">
    <property type="entry name" value="US22"/>
    <property type="match status" value="1"/>
</dbReference>
<reference evidence="1 2" key="1">
    <citation type="submission" date="2020-10" db="EMBL/GenBank/DDBJ databases">
        <title>Pygocentrus nattereri (red-bellied piranha) genome, fPygNat1, primary haplotype.</title>
        <authorList>
            <person name="Myers G."/>
            <person name="Meyer A."/>
            <person name="Karagic N."/>
            <person name="Pippel M."/>
            <person name="Winkler S."/>
            <person name="Tracey A."/>
            <person name="Wood J."/>
            <person name="Formenti G."/>
            <person name="Howe K."/>
            <person name="Fedrigo O."/>
            <person name="Jarvis E.D."/>
        </authorList>
    </citation>
    <scope>NUCLEOTIDE SEQUENCE [LARGE SCALE GENOMIC DNA]</scope>
</reference>
<name>A0AAR2M3Y0_PYGNA</name>
<organism evidence="1 2">
    <name type="scientific">Pygocentrus nattereri</name>
    <name type="common">Red-bellied piranha</name>
    <dbReference type="NCBI Taxonomy" id="42514"/>
    <lineage>
        <taxon>Eukaryota</taxon>
        <taxon>Metazoa</taxon>
        <taxon>Chordata</taxon>
        <taxon>Craniata</taxon>
        <taxon>Vertebrata</taxon>
        <taxon>Euteleostomi</taxon>
        <taxon>Actinopterygii</taxon>
        <taxon>Neopterygii</taxon>
        <taxon>Teleostei</taxon>
        <taxon>Ostariophysi</taxon>
        <taxon>Characiformes</taxon>
        <taxon>Characoidei</taxon>
        <taxon>Pygocentrus</taxon>
    </lineage>
</organism>
<reference evidence="1" key="2">
    <citation type="submission" date="2025-08" db="UniProtKB">
        <authorList>
            <consortium name="Ensembl"/>
        </authorList>
    </citation>
    <scope>IDENTIFICATION</scope>
</reference>
<reference evidence="1" key="3">
    <citation type="submission" date="2025-09" db="UniProtKB">
        <authorList>
            <consortium name="Ensembl"/>
        </authorList>
    </citation>
    <scope>IDENTIFICATION</scope>
</reference>
<evidence type="ECO:0000313" key="1">
    <source>
        <dbReference type="Ensembl" id="ENSPNAP00000081767.1"/>
    </source>
</evidence>
<dbReference type="Proteomes" id="UP001501920">
    <property type="component" value="Chromosome 1"/>
</dbReference>